<evidence type="ECO:0000313" key="5">
    <source>
        <dbReference type="Proteomes" id="UP000194873"/>
    </source>
</evidence>
<accession>A0A243WIA3</accession>
<evidence type="ECO:0000256" key="2">
    <source>
        <dbReference type="ARBA" id="ARBA00023315"/>
    </source>
</evidence>
<dbReference type="OrthoDB" id="1178186at2"/>
<sequence length="137" mass="15400">MLITIRAIQPAATYPLRHSVLWPNKPLDYVKIDDDDLGMHFGAFHEEQLLGVISLFVNGEAARFRKFAVAPGSQRQGIGTRLLTHVMEEARQRGARTIACDARQEATGLYYKFGMEPAGPEFYKGSIAYVRMQKVLT</sequence>
<keyword evidence="1 4" id="KW-0808">Transferase</keyword>
<dbReference type="Proteomes" id="UP000194873">
    <property type="component" value="Unassembled WGS sequence"/>
</dbReference>
<dbReference type="InterPro" id="IPR000182">
    <property type="entry name" value="GNAT_dom"/>
</dbReference>
<name>A0A243WIA3_9BACT</name>
<dbReference type="AlphaFoldDB" id="A0A243WIA3"/>
<gene>
    <name evidence="4" type="ORF">BXP70_04545</name>
</gene>
<proteinExistence type="predicted"/>
<dbReference type="InterPro" id="IPR050680">
    <property type="entry name" value="YpeA/RimI_acetyltransf"/>
</dbReference>
<reference evidence="4 5" key="1">
    <citation type="submission" date="2017-01" db="EMBL/GenBank/DDBJ databases">
        <title>A new Hymenobacter.</title>
        <authorList>
            <person name="Liang Y."/>
            <person name="Feng F."/>
        </authorList>
    </citation>
    <scope>NUCLEOTIDE SEQUENCE [LARGE SCALE GENOMIC DNA]</scope>
    <source>
        <strain evidence="4">MIMBbqt21</strain>
    </source>
</reference>
<dbReference type="InterPro" id="IPR016181">
    <property type="entry name" value="Acyl_CoA_acyltransferase"/>
</dbReference>
<organism evidence="4 5">
    <name type="scientific">Hymenobacter crusticola</name>
    <dbReference type="NCBI Taxonomy" id="1770526"/>
    <lineage>
        <taxon>Bacteria</taxon>
        <taxon>Pseudomonadati</taxon>
        <taxon>Bacteroidota</taxon>
        <taxon>Cytophagia</taxon>
        <taxon>Cytophagales</taxon>
        <taxon>Hymenobacteraceae</taxon>
        <taxon>Hymenobacter</taxon>
    </lineage>
</organism>
<dbReference type="Gene3D" id="3.40.630.30">
    <property type="match status" value="1"/>
</dbReference>
<evidence type="ECO:0000259" key="3">
    <source>
        <dbReference type="PROSITE" id="PS51186"/>
    </source>
</evidence>
<dbReference type="GO" id="GO:0016747">
    <property type="term" value="F:acyltransferase activity, transferring groups other than amino-acyl groups"/>
    <property type="evidence" value="ECO:0007669"/>
    <property type="project" value="InterPro"/>
</dbReference>
<dbReference type="Pfam" id="PF13673">
    <property type="entry name" value="Acetyltransf_10"/>
    <property type="match status" value="1"/>
</dbReference>
<dbReference type="EMBL" id="MTSE01000002">
    <property type="protein sequence ID" value="OUJ75292.1"/>
    <property type="molecule type" value="Genomic_DNA"/>
</dbReference>
<dbReference type="PANTHER" id="PTHR43420">
    <property type="entry name" value="ACETYLTRANSFERASE"/>
    <property type="match status" value="1"/>
</dbReference>
<evidence type="ECO:0000256" key="1">
    <source>
        <dbReference type="ARBA" id="ARBA00022679"/>
    </source>
</evidence>
<dbReference type="RefSeq" id="WP_086592837.1">
    <property type="nucleotide sequence ID" value="NZ_MTSE01000002.1"/>
</dbReference>
<protein>
    <submittedName>
        <fullName evidence="4">GNAT family N-acetyltransferase</fullName>
    </submittedName>
</protein>
<keyword evidence="5" id="KW-1185">Reference proteome</keyword>
<dbReference type="SUPFAM" id="SSF55729">
    <property type="entry name" value="Acyl-CoA N-acyltransferases (Nat)"/>
    <property type="match status" value="1"/>
</dbReference>
<dbReference type="CDD" id="cd04301">
    <property type="entry name" value="NAT_SF"/>
    <property type="match status" value="1"/>
</dbReference>
<keyword evidence="2" id="KW-0012">Acyltransferase</keyword>
<evidence type="ECO:0000313" key="4">
    <source>
        <dbReference type="EMBL" id="OUJ75292.1"/>
    </source>
</evidence>
<comment type="caution">
    <text evidence="4">The sequence shown here is derived from an EMBL/GenBank/DDBJ whole genome shotgun (WGS) entry which is preliminary data.</text>
</comment>
<dbReference type="PROSITE" id="PS51186">
    <property type="entry name" value="GNAT"/>
    <property type="match status" value="1"/>
</dbReference>
<feature type="domain" description="N-acetyltransferase" evidence="3">
    <location>
        <begin position="3"/>
        <end position="137"/>
    </location>
</feature>